<organism evidence="2 3">
    <name type="scientific">Hyalangium minutum</name>
    <dbReference type="NCBI Taxonomy" id="394096"/>
    <lineage>
        <taxon>Bacteria</taxon>
        <taxon>Pseudomonadati</taxon>
        <taxon>Myxococcota</taxon>
        <taxon>Myxococcia</taxon>
        <taxon>Myxococcales</taxon>
        <taxon>Cystobacterineae</taxon>
        <taxon>Archangiaceae</taxon>
        <taxon>Hyalangium</taxon>
    </lineage>
</organism>
<accession>A0A085WRS3</accession>
<dbReference type="STRING" id="394096.DB31_5428"/>
<proteinExistence type="predicted"/>
<dbReference type="RefSeq" id="WP_044185409.1">
    <property type="nucleotide sequence ID" value="NZ_JMCB01000003.1"/>
</dbReference>
<dbReference type="Proteomes" id="UP000028725">
    <property type="component" value="Unassembled WGS sequence"/>
</dbReference>
<dbReference type="PROSITE" id="PS51257">
    <property type="entry name" value="PROKAR_LIPOPROTEIN"/>
    <property type="match status" value="1"/>
</dbReference>
<dbReference type="AlphaFoldDB" id="A0A085WRS3"/>
<comment type="caution">
    <text evidence="2">The sequence shown here is derived from an EMBL/GenBank/DDBJ whole genome shotgun (WGS) entry which is preliminary data.</text>
</comment>
<evidence type="ECO:0000313" key="3">
    <source>
        <dbReference type="Proteomes" id="UP000028725"/>
    </source>
</evidence>
<name>A0A085WRS3_9BACT</name>
<evidence type="ECO:0000313" key="2">
    <source>
        <dbReference type="EMBL" id="KFE70386.1"/>
    </source>
</evidence>
<evidence type="ECO:0000256" key="1">
    <source>
        <dbReference type="SAM" id="MobiDB-lite"/>
    </source>
</evidence>
<keyword evidence="3" id="KW-1185">Reference proteome</keyword>
<dbReference type="OrthoDB" id="5380400at2"/>
<protein>
    <submittedName>
        <fullName evidence="2">Putative lipoprotein</fullName>
    </submittedName>
</protein>
<reference evidence="2 3" key="1">
    <citation type="submission" date="2014-04" db="EMBL/GenBank/DDBJ databases">
        <title>Genome assembly of Hyalangium minutum DSM 14724.</title>
        <authorList>
            <person name="Sharma G."/>
            <person name="Subramanian S."/>
        </authorList>
    </citation>
    <scope>NUCLEOTIDE SEQUENCE [LARGE SCALE GENOMIC DNA]</scope>
    <source>
        <strain evidence="2 3">DSM 14724</strain>
    </source>
</reference>
<keyword evidence="2" id="KW-0449">Lipoprotein</keyword>
<gene>
    <name evidence="2" type="ORF">DB31_5428</name>
</gene>
<sequence>MPRHSGVLCFAVLALAGGCQKAPPKSVAGLHAAGAPVLRVVGEEKRPIAVGSHLRSDEHIIATGPALIEYFGGGMRFLDSGDELDVGEADEAKLLGPNIPTRRWANGTVQEIPPAQRLVAARYTNVEFTPPQANTELTTSDYFKAFFTPNGMDKLSSGPRPDGPSKDLPPPPFRPKVPYIHAGPLGEGGPVVTVDDGFAVAETDDLTTAVLLEDRQIPLGHTLRLIVPKGSELTIRFANGQSLEVEGPTDLRLR</sequence>
<dbReference type="EMBL" id="JMCB01000003">
    <property type="protein sequence ID" value="KFE70386.1"/>
    <property type="molecule type" value="Genomic_DNA"/>
</dbReference>
<feature type="region of interest" description="Disordered" evidence="1">
    <location>
        <begin position="153"/>
        <end position="173"/>
    </location>
</feature>